<comment type="subcellular location">
    <subcellularLocation>
        <location evidence="1">Membrane</location>
    </subcellularLocation>
</comment>
<dbReference type="SUPFAM" id="SSF54236">
    <property type="entry name" value="Ubiquitin-like"/>
    <property type="match status" value="1"/>
</dbReference>
<evidence type="ECO:0000256" key="1">
    <source>
        <dbReference type="ARBA" id="ARBA00004370"/>
    </source>
</evidence>
<keyword evidence="2" id="KW-0472">Membrane</keyword>
<evidence type="ECO:0008006" key="5">
    <source>
        <dbReference type="Google" id="ProtNLM"/>
    </source>
</evidence>
<organism evidence="4">
    <name type="scientific">viral metagenome</name>
    <dbReference type="NCBI Taxonomy" id="1070528"/>
    <lineage>
        <taxon>unclassified sequences</taxon>
        <taxon>metagenomes</taxon>
        <taxon>organismal metagenomes</taxon>
    </lineage>
</organism>
<proteinExistence type="predicted"/>
<reference evidence="4" key="1">
    <citation type="journal article" date="2020" name="Nature">
        <title>Giant virus diversity and host interactions through global metagenomics.</title>
        <authorList>
            <person name="Schulz F."/>
            <person name="Roux S."/>
            <person name="Paez-Espino D."/>
            <person name="Jungbluth S."/>
            <person name="Walsh D.A."/>
            <person name="Denef V.J."/>
            <person name="McMahon K.D."/>
            <person name="Konstantinidis K.T."/>
            <person name="Eloe-Fadrosh E.A."/>
            <person name="Kyrpides N.C."/>
            <person name="Woyke T."/>
        </authorList>
    </citation>
    <scope>NUCLEOTIDE SEQUENCE</scope>
    <source>
        <strain evidence="4">GVMAG-M-3300023174-141</strain>
    </source>
</reference>
<dbReference type="Gene3D" id="3.10.20.90">
    <property type="entry name" value="Phosphatidylinositol 3-kinase Catalytic Subunit, Chain A, domain 1"/>
    <property type="match status" value="1"/>
</dbReference>
<evidence type="ECO:0000256" key="3">
    <source>
        <dbReference type="ARBA" id="ARBA00023288"/>
    </source>
</evidence>
<evidence type="ECO:0000313" key="4">
    <source>
        <dbReference type="EMBL" id="QHT14818.1"/>
    </source>
</evidence>
<sequence length="111" mass="12874">MADFRLKLGELEKLRTNYPDKIPVFVSKVPNANSNTPDIRKHKFLVPSHFTMGGFMAIIRKWIQLPPEMGLFFYVDRFNPSPSSLLIELYEKHKGPDEVLRVQYACENTFG</sequence>
<name>A0A6C0DD31_9ZZZZ</name>
<dbReference type="InterPro" id="IPR004241">
    <property type="entry name" value="Atg8-like"/>
</dbReference>
<protein>
    <recommendedName>
        <fullName evidence="5">Ubiquitin-like protein ATG12</fullName>
    </recommendedName>
</protein>
<dbReference type="Pfam" id="PF02991">
    <property type="entry name" value="ATG8"/>
    <property type="match status" value="1"/>
</dbReference>
<evidence type="ECO:0000256" key="2">
    <source>
        <dbReference type="ARBA" id="ARBA00023136"/>
    </source>
</evidence>
<accession>A0A6C0DD31</accession>
<dbReference type="AlphaFoldDB" id="A0A6C0DD31"/>
<keyword evidence="3" id="KW-0449">Lipoprotein</keyword>
<dbReference type="GO" id="GO:0016020">
    <property type="term" value="C:membrane"/>
    <property type="evidence" value="ECO:0007669"/>
    <property type="project" value="UniProtKB-SubCell"/>
</dbReference>
<dbReference type="InterPro" id="IPR029071">
    <property type="entry name" value="Ubiquitin-like_domsf"/>
</dbReference>
<dbReference type="EMBL" id="MN739590">
    <property type="protein sequence ID" value="QHT14818.1"/>
    <property type="molecule type" value="Genomic_DNA"/>
</dbReference>
<dbReference type="PANTHER" id="PTHR10969">
    <property type="entry name" value="MICROTUBULE-ASSOCIATED PROTEINS 1A/1B LIGHT CHAIN 3-RELATED"/>
    <property type="match status" value="1"/>
</dbReference>